<dbReference type="Proteomes" id="UP000190188">
    <property type="component" value="Unassembled WGS sequence"/>
</dbReference>
<reference evidence="5 6" key="1">
    <citation type="submission" date="2017-01" db="EMBL/GenBank/DDBJ databases">
        <title>Genome analysis of Paenibacillus selenitrireducens ES3-24.</title>
        <authorList>
            <person name="Xu D."/>
            <person name="Yao R."/>
            <person name="Zheng S."/>
        </authorList>
    </citation>
    <scope>NUCLEOTIDE SEQUENCE [LARGE SCALE GENOMIC DNA]</scope>
    <source>
        <strain evidence="5 6">ES3-24</strain>
    </source>
</reference>
<organism evidence="5 6">
    <name type="scientific">Paenibacillus selenitireducens</name>
    <dbReference type="NCBI Taxonomy" id="1324314"/>
    <lineage>
        <taxon>Bacteria</taxon>
        <taxon>Bacillati</taxon>
        <taxon>Bacillota</taxon>
        <taxon>Bacilli</taxon>
        <taxon>Bacillales</taxon>
        <taxon>Paenibacillaceae</taxon>
        <taxon>Paenibacillus</taxon>
    </lineage>
</organism>
<keyword evidence="6" id="KW-1185">Reference proteome</keyword>
<keyword evidence="2" id="KW-0378">Hydrolase</keyword>
<dbReference type="InterPro" id="IPR050212">
    <property type="entry name" value="Ntdp-like"/>
</dbReference>
<dbReference type="Gene3D" id="2.40.380.10">
    <property type="entry name" value="FomD-like"/>
    <property type="match status" value="1"/>
</dbReference>
<dbReference type="InterPro" id="IPR016882">
    <property type="entry name" value="SA1684"/>
</dbReference>
<dbReference type="InterPro" id="IPR035930">
    <property type="entry name" value="FomD-like_sf"/>
</dbReference>
<dbReference type="EMBL" id="MSZX01000008">
    <property type="protein sequence ID" value="OPA75560.1"/>
    <property type="molecule type" value="Genomic_DNA"/>
</dbReference>
<keyword evidence="3" id="KW-0460">Magnesium</keyword>
<evidence type="ECO:0000256" key="2">
    <source>
        <dbReference type="ARBA" id="ARBA00022801"/>
    </source>
</evidence>
<evidence type="ECO:0000256" key="1">
    <source>
        <dbReference type="ARBA" id="ARBA00022723"/>
    </source>
</evidence>
<name>A0A1T2X6R5_9BACL</name>
<dbReference type="OrthoDB" id="1645325at2"/>
<dbReference type="GO" id="GO:0046872">
    <property type="term" value="F:metal ion binding"/>
    <property type="evidence" value="ECO:0007669"/>
    <property type="project" value="UniProtKB-KW"/>
</dbReference>
<dbReference type="SUPFAM" id="SSF159234">
    <property type="entry name" value="FomD-like"/>
    <property type="match status" value="1"/>
</dbReference>
<keyword evidence="1" id="KW-0479">Metal-binding</keyword>
<feature type="domain" description="DUF402" evidence="4">
    <location>
        <begin position="47"/>
        <end position="163"/>
    </location>
</feature>
<dbReference type="PIRSF" id="PIRSF028345">
    <property type="entry name" value="UCP028345"/>
    <property type="match status" value="1"/>
</dbReference>
<evidence type="ECO:0000259" key="4">
    <source>
        <dbReference type="Pfam" id="PF04167"/>
    </source>
</evidence>
<evidence type="ECO:0000256" key="3">
    <source>
        <dbReference type="ARBA" id="ARBA00022842"/>
    </source>
</evidence>
<comment type="caution">
    <text evidence="5">The sequence shown here is derived from an EMBL/GenBank/DDBJ whole genome shotgun (WGS) entry which is preliminary data.</text>
</comment>
<evidence type="ECO:0000313" key="6">
    <source>
        <dbReference type="Proteomes" id="UP000190188"/>
    </source>
</evidence>
<dbReference type="PANTHER" id="PTHR39159">
    <property type="match status" value="1"/>
</dbReference>
<gene>
    <name evidence="5" type="ORF">BVG16_19645</name>
</gene>
<sequence length="185" mass="21704">MENLTYTPILIKSFKHNGHLHRQWLKNWLIPRESLDPSHTHENMVVLINCQTPIMEADGKQWVSKVPAVSFFIPGAWYNIVALMEETGVRYYCNIASPPYMHGNVVTYIDYDLDVVLYANGHIDIVDRDEYERHKVSYHYSDIVQNKVTEGLAQLLNRIQNQKAPFQDDLVVSYYDLWRQQYVGE</sequence>
<evidence type="ECO:0000313" key="5">
    <source>
        <dbReference type="EMBL" id="OPA75560.1"/>
    </source>
</evidence>
<dbReference type="GO" id="GO:0016787">
    <property type="term" value="F:hydrolase activity"/>
    <property type="evidence" value="ECO:0007669"/>
    <property type="project" value="UniProtKB-KW"/>
</dbReference>
<proteinExistence type="predicted"/>
<dbReference type="PANTHER" id="PTHR39159:SF1">
    <property type="entry name" value="UPF0374 PROTEIN YGAC"/>
    <property type="match status" value="1"/>
</dbReference>
<dbReference type="InterPro" id="IPR007295">
    <property type="entry name" value="DUF402"/>
</dbReference>
<protein>
    <recommendedName>
        <fullName evidence="4">DUF402 domain-containing protein</fullName>
    </recommendedName>
</protein>
<dbReference type="Pfam" id="PF04167">
    <property type="entry name" value="DUF402"/>
    <property type="match status" value="1"/>
</dbReference>
<dbReference type="AlphaFoldDB" id="A0A1T2X6R5"/>
<dbReference type="STRING" id="1324314.BVG16_19645"/>
<accession>A0A1T2X6R5</accession>